<dbReference type="FunFam" id="3.40.50.2000:FF:000050">
    <property type="entry name" value="UDP-glucuronosyltransferase"/>
    <property type="match status" value="1"/>
</dbReference>
<dbReference type="PANTHER" id="PTHR48043">
    <property type="entry name" value="EG:EG0003.4 PROTEIN-RELATED"/>
    <property type="match status" value="1"/>
</dbReference>
<dbReference type="CDD" id="cd03784">
    <property type="entry name" value="GT1_Gtf-like"/>
    <property type="match status" value="1"/>
</dbReference>
<dbReference type="RefSeq" id="XP_017025354.3">
    <property type="nucleotide sequence ID" value="XM_017169865.3"/>
</dbReference>
<proteinExistence type="inferred from homology"/>
<dbReference type="GO" id="GO:0008194">
    <property type="term" value="F:UDP-glycosyltransferase activity"/>
    <property type="evidence" value="ECO:0007669"/>
    <property type="project" value="InterPro"/>
</dbReference>
<gene>
    <name evidence="7" type="primary">Ugt37E1</name>
</gene>
<keyword evidence="5" id="KW-0732">Signal</keyword>
<dbReference type="Pfam" id="PF00201">
    <property type="entry name" value="UDPGT"/>
    <property type="match status" value="1"/>
</dbReference>
<keyword evidence="3" id="KW-0808">Transferase</keyword>
<reference evidence="6" key="1">
    <citation type="submission" date="2025-05" db="UniProtKB">
        <authorList>
            <consortium name="RefSeq"/>
        </authorList>
    </citation>
    <scope>NUCLEOTIDE SEQUENCE [LARGE SCALE GENOMIC DNA]</scope>
    <source>
        <strain evidence="6">14028-0561.14</strain>
    </source>
</reference>
<dbReference type="OrthoDB" id="5835829at2759"/>
<dbReference type="Gene3D" id="3.40.50.2000">
    <property type="entry name" value="Glycogen Phosphorylase B"/>
    <property type="match status" value="2"/>
</dbReference>
<keyword evidence="4" id="KW-0472">Membrane</keyword>
<dbReference type="InterPro" id="IPR002213">
    <property type="entry name" value="UDP_glucos_trans"/>
</dbReference>
<feature type="chain" id="PRO_5028328240" evidence="5">
    <location>
        <begin position="20"/>
        <end position="545"/>
    </location>
</feature>
<dbReference type="PANTHER" id="PTHR48043:SF159">
    <property type="entry name" value="EG:EG0003.4 PROTEIN-RELATED"/>
    <property type="match status" value="1"/>
</dbReference>
<evidence type="ECO:0000256" key="1">
    <source>
        <dbReference type="ARBA" id="ARBA00009995"/>
    </source>
</evidence>
<sequence length="545" mass="62026">MNKYSRILCILVLLLGTKAYPIEGANILGIFGTHSPSHVIVHMAVMKTLADRGHNITVVTQMKPKLAPHENITVILAPPTPEREQFIKEYMAEASNEKPSLWKTMAKAVIQSGIQLEGQYEFMMHPNLKKIYENPQSKFDLVFLGAMANDFQLGIAAKLRCPVIITWVGVPLPFMDSIVGNVNDPSYVPSVNVALETGKRTMGFSLRFGNLLKHSFLSTINKLLNFKMNQFYERAFGNESDSEFPTYYEMKRRVSLLFYNYHAPSEGPIRPTVPQSIEIGGIQVKEKPTPLPEELSEFLDNANDGAIFFSLGTNVDTNTIRPEIVDTLYKVFSKVPQRVVWKWENLQNKPGNSSNIYFSNWLPQDDILAHPNTRLFVTHAGKGGVAEAQFHGVPMVALPLFGDQQGNAEIMVRSGFGRWLDILTVTPEELEESILDVLHNPVYREAIGKFSSLYRDRPLTARESVVYWTEYVLRHQGAYHLQSPLIHMDFVARNNIDVYGAVLILLLATCWLLLVIFQWLFRKVFRVVRGQNYRKRVKHEKLKDN</sequence>
<accession>A0A6P4IPE5</accession>
<protein>
    <submittedName>
        <fullName evidence="7">UDP-glucosyltransferase 2</fullName>
    </submittedName>
</protein>
<evidence type="ECO:0000256" key="4">
    <source>
        <dbReference type="SAM" id="Phobius"/>
    </source>
</evidence>
<dbReference type="SUPFAM" id="SSF53756">
    <property type="entry name" value="UDP-Glycosyltransferase/glycogen phosphorylase"/>
    <property type="match status" value="1"/>
</dbReference>
<keyword evidence="2" id="KW-0328">Glycosyltransferase</keyword>
<evidence type="ECO:0000256" key="3">
    <source>
        <dbReference type="ARBA" id="ARBA00022679"/>
    </source>
</evidence>
<evidence type="ECO:0000313" key="7">
    <source>
        <dbReference type="RefSeq" id="XP_017025354.3"/>
    </source>
</evidence>
<keyword evidence="6" id="KW-1185">Reference proteome</keyword>
<dbReference type="GeneID" id="108076836"/>
<organism evidence="6 7">
    <name type="scientific">Drosophila kikkawai</name>
    <name type="common">Fruit fly</name>
    <dbReference type="NCBI Taxonomy" id="30033"/>
    <lineage>
        <taxon>Eukaryota</taxon>
        <taxon>Metazoa</taxon>
        <taxon>Ecdysozoa</taxon>
        <taxon>Arthropoda</taxon>
        <taxon>Hexapoda</taxon>
        <taxon>Insecta</taxon>
        <taxon>Pterygota</taxon>
        <taxon>Neoptera</taxon>
        <taxon>Endopterygota</taxon>
        <taxon>Diptera</taxon>
        <taxon>Brachycera</taxon>
        <taxon>Muscomorpha</taxon>
        <taxon>Ephydroidea</taxon>
        <taxon>Drosophilidae</taxon>
        <taxon>Drosophila</taxon>
        <taxon>Sophophora</taxon>
    </lineage>
</organism>
<reference evidence="7" key="2">
    <citation type="submission" date="2025-08" db="UniProtKB">
        <authorList>
            <consortium name="RefSeq"/>
        </authorList>
    </citation>
    <scope>IDENTIFICATION</scope>
    <source>
        <strain evidence="7">14028-0561.14</strain>
        <tissue evidence="7">Whole fly</tissue>
    </source>
</reference>
<comment type="similarity">
    <text evidence="1">Belongs to the UDP-glycosyltransferase family.</text>
</comment>
<feature type="signal peptide" evidence="5">
    <location>
        <begin position="1"/>
        <end position="19"/>
    </location>
</feature>
<dbReference type="InterPro" id="IPR050271">
    <property type="entry name" value="UDP-glycosyltransferase"/>
</dbReference>
<feature type="transmembrane region" description="Helical" evidence="4">
    <location>
        <begin position="498"/>
        <end position="521"/>
    </location>
</feature>
<keyword evidence="4" id="KW-0812">Transmembrane</keyword>
<keyword evidence="4" id="KW-1133">Transmembrane helix</keyword>
<dbReference type="AlphaFoldDB" id="A0A6P4IPE5"/>
<evidence type="ECO:0000313" key="6">
    <source>
        <dbReference type="Proteomes" id="UP001652661"/>
    </source>
</evidence>
<evidence type="ECO:0000256" key="2">
    <source>
        <dbReference type="ARBA" id="ARBA00022676"/>
    </source>
</evidence>
<name>A0A6P4IPE5_DROKI</name>
<evidence type="ECO:0000256" key="5">
    <source>
        <dbReference type="SAM" id="SignalP"/>
    </source>
</evidence>
<dbReference type="Proteomes" id="UP001652661">
    <property type="component" value="Chromosome 2L"/>
</dbReference>